<sequence>MKFIHHSFKVSSTLNQGAVIEMLSPGKGRGPAQLRDVLGLDNTLNGHVTHRRTTGRALDLIITAFAATRGTTTAITPTGTGTAAVPLLLDGLASHPIGQTLHVATILTTIPLTLVNDTVLVFAARVGQLLAHGPLEEAFAAFAGINAVMFARGSITANAAKVLGPAQRRVVDRR</sequence>
<protein>
    <submittedName>
        <fullName evidence="1">Uncharacterized protein</fullName>
    </submittedName>
</protein>
<evidence type="ECO:0000313" key="2">
    <source>
        <dbReference type="Proteomes" id="UP000318571"/>
    </source>
</evidence>
<dbReference type="EMBL" id="VCGU01000004">
    <property type="protein sequence ID" value="TRY76163.1"/>
    <property type="molecule type" value="Genomic_DNA"/>
</dbReference>
<name>A0A553PER5_TIGCA</name>
<dbReference type="Proteomes" id="UP000318571">
    <property type="component" value="Chromosome 5"/>
</dbReference>
<dbReference type="AlphaFoldDB" id="A0A553PER5"/>
<organism evidence="1 2">
    <name type="scientific">Tigriopus californicus</name>
    <name type="common">Marine copepod</name>
    <dbReference type="NCBI Taxonomy" id="6832"/>
    <lineage>
        <taxon>Eukaryota</taxon>
        <taxon>Metazoa</taxon>
        <taxon>Ecdysozoa</taxon>
        <taxon>Arthropoda</taxon>
        <taxon>Crustacea</taxon>
        <taxon>Multicrustacea</taxon>
        <taxon>Hexanauplia</taxon>
        <taxon>Copepoda</taxon>
        <taxon>Harpacticoida</taxon>
        <taxon>Harpacticidae</taxon>
        <taxon>Tigriopus</taxon>
    </lineage>
</organism>
<comment type="caution">
    <text evidence="1">The sequence shown here is derived from an EMBL/GenBank/DDBJ whole genome shotgun (WGS) entry which is preliminary data.</text>
</comment>
<accession>A0A553PER5</accession>
<keyword evidence="2" id="KW-1185">Reference proteome</keyword>
<proteinExistence type="predicted"/>
<evidence type="ECO:0000313" key="1">
    <source>
        <dbReference type="EMBL" id="TRY76163.1"/>
    </source>
</evidence>
<gene>
    <name evidence="1" type="ORF">TCAL_03514</name>
</gene>
<reference evidence="1 2" key="1">
    <citation type="journal article" date="2018" name="Nat. Ecol. Evol.">
        <title>Genomic signatures of mitonuclear coevolution across populations of Tigriopus californicus.</title>
        <authorList>
            <person name="Barreto F.S."/>
            <person name="Watson E.T."/>
            <person name="Lima T.G."/>
            <person name="Willett C.S."/>
            <person name="Edmands S."/>
            <person name="Li W."/>
            <person name="Burton R.S."/>
        </authorList>
    </citation>
    <scope>NUCLEOTIDE SEQUENCE [LARGE SCALE GENOMIC DNA]</scope>
    <source>
        <strain evidence="1 2">San Diego</strain>
    </source>
</reference>